<organism evidence="5 6">
    <name type="scientific">Marinisporobacter balticus</name>
    <dbReference type="NCBI Taxonomy" id="2018667"/>
    <lineage>
        <taxon>Bacteria</taxon>
        <taxon>Bacillati</taxon>
        <taxon>Bacillota</taxon>
        <taxon>Clostridia</taxon>
        <taxon>Peptostreptococcales</taxon>
        <taxon>Thermotaleaceae</taxon>
        <taxon>Marinisporobacter</taxon>
    </lineage>
</organism>
<dbReference type="NCBIfam" id="TIGR00254">
    <property type="entry name" value="GGDEF"/>
    <property type="match status" value="1"/>
</dbReference>
<protein>
    <submittedName>
        <fullName evidence="5">PAS domain S-box-containing protein/diguanylate cyclase (GGDEF)-like protein</fullName>
    </submittedName>
</protein>
<dbReference type="InterPro" id="IPR035919">
    <property type="entry name" value="EAL_sf"/>
</dbReference>
<dbReference type="InterPro" id="IPR000160">
    <property type="entry name" value="GGDEF_dom"/>
</dbReference>
<dbReference type="InterPro" id="IPR000014">
    <property type="entry name" value="PAS"/>
</dbReference>
<dbReference type="InterPro" id="IPR052155">
    <property type="entry name" value="Biofilm_reg_signaling"/>
</dbReference>
<reference evidence="5 6" key="1">
    <citation type="submission" date="2019-03" db="EMBL/GenBank/DDBJ databases">
        <title>Genomic Encyclopedia of Type Strains, Phase IV (KMG-IV): sequencing the most valuable type-strain genomes for metagenomic binning, comparative biology and taxonomic classification.</title>
        <authorList>
            <person name="Goeker M."/>
        </authorList>
    </citation>
    <scope>NUCLEOTIDE SEQUENCE [LARGE SCALE GENOMIC DNA]</scope>
    <source>
        <strain evidence="5 6">DSM 102940</strain>
    </source>
</reference>
<dbReference type="FunFam" id="3.20.20.450:FF:000001">
    <property type="entry name" value="Cyclic di-GMP phosphodiesterase yahA"/>
    <property type="match status" value="1"/>
</dbReference>
<feature type="domain" description="EAL" evidence="3">
    <location>
        <begin position="659"/>
        <end position="913"/>
    </location>
</feature>
<dbReference type="OrthoDB" id="9762141at2"/>
<dbReference type="Pfam" id="PF00563">
    <property type="entry name" value="EAL"/>
    <property type="match status" value="1"/>
</dbReference>
<dbReference type="InterPro" id="IPR000700">
    <property type="entry name" value="PAS-assoc_C"/>
</dbReference>
<evidence type="ECO:0000313" key="5">
    <source>
        <dbReference type="EMBL" id="TCO70041.1"/>
    </source>
</evidence>
<proteinExistence type="predicted"/>
<sequence>MDKKSKLHHVLSPPMNIEDHPFVILKDEYILSCNDLALNLFQYTSKEELIGLKFYQLVFDEFDRKRFKRNITNNITKAFKCTYFRKNNEKFLVNTKVFTKGTSIYIVMNRIDQDDQIQDTSREMKDRYKYLFENHRDVMLLIDPETGSIIECNKSAVSYYGYEEEILLGMKIQDINMLEDHEIYKEMQIAKREERNLFYFSHRLANGEIRDTEVYSVPIKLEDKQLLYSIVYDVTEMRLQKTFFEHLFKNSPLAIVMLNNKYRIIDINENFKKLFQYDLNDVKSKQIREVLYYEDVDNTNFCKMLEKGIFVRRTGKRKKKDNTMIDVDILIYPIINNRQRIGIFVIYTDKTEKMKYERELKLFAKALENNTEGIMITDKEGSISWANVAFTQITGYCFDEVIGKNPRILKSDKHTNKFYKQMWDAILKEGKWKGEIFNKHKNGQIYTQWLNIYSIKDENNQITHFTAIISDITERKKKEEKIEYMAFRDALTGLYNRTFFINQLNHEISKTQNENIAILFLDLDDFKRINDTLGHSVGDKVLKEVSVIIKKCVREIDWVARIGGDEFMILLSQLQNKTMPSDIANYIINALNEPVRVDKKSLRISVSIGISQYPKDGKDAETLIKNADIAMYKAKENKNTDKKHSMLFHPSMDKEVNQEFLLSNHLRYAIEKKELYIYYQPIVEVHTEKIVAAEALLRWKHPEFGLISPEEFIPVAEKTGLINEIGKWVLKNACIQNKRWQNQGYSSLTICVNISVNQLKQKEFPQLVGNILNEINFDPKYLELEITESISTENVENIENILYDLKRLGISLSIDDFGTGYSSLAKLRQLPISKLKIDKSFISDIDDQLTNIQIPSAIIAMAKSLNIKVVAEGIETKKQLECLKDLACEFGQGYLLSPPVDKDSFERILHLQSLKEK</sequence>
<dbReference type="CDD" id="cd01948">
    <property type="entry name" value="EAL"/>
    <property type="match status" value="1"/>
</dbReference>
<evidence type="ECO:0000259" key="1">
    <source>
        <dbReference type="PROSITE" id="PS50112"/>
    </source>
</evidence>
<feature type="domain" description="PAC" evidence="2">
    <location>
        <begin position="430"/>
        <end position="484"/>
    </location>
</feature>
<dbReference type="SMART" id="SM00086">
    <property type="entry name" value="PAC"/>
    <property type="match status" value="3"/>
</dbReference>
<dbReference type="RefSeq" id="WP_132247279.1">
    <property type="nucleotide sequence ID" value="NZ_SLWV01000028.1"/>
</dbReference>
<feature type="domain" description="GGDEF" evidence="4">
    <location>
        <begin position="514"/>
        <end position="650"/>
    </location>
</feature>
<keyword evidence="6" id="KW-1185">Reference proteome</keyword>
<dbReference type="Gene3D" id="3.30.450.20">
    <property type="entry name" value="PAS domain"/>
    <property type="match status" value="4"/>
</dbReference>
<dbReference type="InterPro" id="IPR043128">
    <property type="entry name" value="Rev_trsase/Diguanyl_cyclase"/>
</dbReference>
<dbReference type="Gene3D" id="3.20.20.450">
    <property type="entry name" value="EAL domain"/>
    <property type="match status" value="1"/>
</dbReference>
<dbReference type="Gene3D" id="3.30.70.270">
    <property type="match status" value="1"/>
</dbReference>
<evidence type="ECO:0000259" key="3">
    <source>
        <dbReference type="PROSITE" id="PS50883"/>
    </source>
</evidence>
<dbReference type="SUPFAM" id="SSF141868">
    <property type="entry name" value="EAL domain-like"/>
    <property type="match status" value="1"/>
</dbReference>
<dbReference type="CDD" id="cd01949">
    <property type="entry name" value="GGDEF"/>
    <property type="match status" value="1"/>
</dbReference>
<dbReference type="EMBL" id="SLWV01000028">
    <property type="protein sequence ID" value="TCO70041.1"/>
    <property type="molecule type" value="Genomic_DNA"/>
</dbReference>
<dbReference type="PROSITE" id="PS50883">
    <property type="entry name" value="EAL"/>
    <property type="match status" value="1"/>
</dbReference>
<dbReference type="SUPFAM" id="SSF55785">
    <property type="entry name" value="PYP-like sensor domain (PAS domain)"/>
    <property type="match status" value="4"/>
</dbReference>
<dbReference type="Proteomes" id="UP000294919">
    <property type="component" value="Unassembled WGS sequence"/>
</dbReference>
<dbReference type="NCBIfam" id="TIGR00229">
    <property type="entry name" value="sensory_box"/>
    <property type="match status" value="3"/>
</dbReference>
<dbReference type="SMART" id="SM00267">
    <property type="entry name" value="GGDEF"/>
    <property type="match status" value="1"/>
</dbReference>
<name>A0A4R2K9F7_9FIRM</name>
<dbReference type="Pfam" id="PF13426">
    <property type="entry name" value="PAS_9"/>
    <property type="match status" value="4"/>
</dbReference>
<dbReference type="CDD" id="cd00130">
    <property type="entry name" value="PAS"/>
    <property type="match status" value="3"/>
</dbReference>
<dbReference type="SMART" id="SM00052">
    <property type="entry name" value="EAL"/>
    <property type="match status" value="1"/>
</dbReference>
<dbReference type="PANTHER" id="PTHR44757:SF2">
    <property type="entry name" value="BIOFILM ARCHITECTURE MAINTENANCE PROTEIN MBAA"/>
    <property type="match status" value="1"/>
</dbReference>
<gene>
    <name evidence="5" type="ORF">EV214_12837</name>
</gene>
<evidence type="ECO:0000259" key="2">
    <source>
        <dbReference type="PROSITE" id="PS50113"/>
    </source>
</evidence>
<evidence type="ECO:0000313" key="6">
    <source>
        <dbReference type="Proteomes" id="UP000294919"/>
    </source>
</evidence>
<accession>A0A4R2K9F7</accession>
<evidence type="ECO:0000259" key="4">
    <source>
        <dbReference type="PROSITE" id="PS50887"/>
    </source>
</evidence>
<dbReference type="SMART" id="SM00091">
    <property type="entry name" value="PAS"/>
    <property type="match status" value="4"/>
</dbReference>
<feature type="domain" description="PAS" evidence="1">
    <location>
        <begin position="124"/>
        <end position="196"/>
    </location>
</feature>
<dbReference type="PROSITE" id="PS50112">
    <property type="entry name" value="PAS"/>
    <property type="match status" value="2"/>
</dbReference>
<dbReference type="InterPro" id="IPR029787">
    <property type="entry name" value="Nucleotide_cyclase"/>
</dbReference>
<dbReference type="SUPFAM" id="SSF55073">
    <property type="entry name" value="Nucleotide cyclase"/>
    <property type="match status" value="1"/>
</dbReference>
<dbReference type="InterPro" id="IPR035965">
    <property type="entry name" value="PAS-like_dom_sf"/>
</dbReference>
<dbReference type="FunFam" id="3.30.70.270:FF:000001">
    <property type="entry name" value="Diguanylate cyclase domain protein"/>
    <property type="match status" value="1"/>
</dbReference>
<feature type="domain" description="PAS" evidence="1">
    <location>
        <begin position="359"/>
        <end position="405"/>
    </location>
</feature>
<dbReference type="PROSITE" id="PS50113">
    <property type="entry name" value="PAC"/>
    <property type="match status" value="1"/>
</dbReference>
<dbReference type="PROSITE" id="PS50887">
    <property type="entry name" value="GGDEF"/>
    <property type="match status" value="1"/>
</dbReference>
<comment type="caution">
    <text evidence="5">The sequence shown here is derived from an EMBL/GenBank/DDBJ whole genome shotgun (WGS) entry which is preliminary data.</text>
</comment>
<dbReference type="Pfam" id="PF00990">
    <property type="entry name" value="GGDEF"/>
    <property type="match status" value="1"/>
</dbReference>
<dbReference type="PANTHER" id="PTHR44757">
    <property type="entry name" value="DIGUANYLATE CYCLASE DGCP"/>
    <property type="match status" value="1"/>
</dbReference>
<dbReference type="AlphaFoldDB" id="A0A4R2K9F7"/>
<dbReference type="InterPro" id="IPR001610">
    <property type="entry name" value="PAC"/>
</dbReference>
<dbReference type="InterPro" id="IPR001633">
    <property type="entry name" value="EAL_dom"/>
</dbReference>